<keyword evidence="5" id="KW-1003">Cell membrane</keyword>
<protein>
    <recommendedName>
        <fullName evidence="4 24">Diacylglycerol kinase</fullName>
        <ecNumber evidence="3 24">2.7.1.107</ecNumber>
    </recommendedName>
</protein>
<keyword evidence="10 23" id="KW-0479">Metal-binding</keyword>
<dbReference type="GO" id="GO:0006654">
    <property type="term" value="P:phosphatidic acid biosynthetic process"/>
    <property type="evidence" value="ECO:0007669"/>
    <property type="project" value="InterPro"/>
</dbReference>
<dbReference type="PANTHER" id="PTHR34299">
    <property type="entry name" value="DIACYLGLYCEROL KINASE"/>
    <property type="match status" value="1"/>
</dbReference>
<evidence type="ECO:0000313" key="26">
    <source>
        <dbReference type="Proteomes" id="UP000002171"/>
    </source>
</evidence>
<evidence type="ECO:0000256" key="19">
    <source>
        <dbReference type="ARBA" id="ARBA00023264"/>
    </source>
</evidence>
<keyword evidence="8 24" id="KW-0808">Transferase</keyword>
<evidence type="ECO:0000256" key="12">
    <source>
        <dbReference type="ARBA" id="ARBA00022777"/>
    </source>
</evidence>
<keyword evidence="18" id="KW-0594">Phospholipid biosynthesis</keyword>
<evidence type="ECO:0000256" key="7">
    <source>
        <dbReference type="ARBA" id="ARBA00022519"/>
    </source>
</evidence>
<dbReference type="GO" id="GO:0005886">
    <property type="term" value="C:plasma membrane"/>
    <property type="evidence" value="ECO:0007669"/>
    <property type="project" value="UniProtKB-SubCell"/>
</dbReference>
<feature type="binding site" evidence="21">
    <location>
        <position position="54"/>
    </location>
    <ligand>
        <name>substrate</name>
    </ligand>
</feature>
<proteinExistence type="inferred from homology"/>
<feature type="active site" description="Proton acceptor" evidence="20">
    <location>
        <position position="114"/>
    </location>
</feature>
<keyword evidence="14 23" id="KW-0460">Magnesium</keyword>
<evidence type="ECO:0000256" key="3">
    <source>
        <dbReference type="ARBA" id="ARBA00012133"/>
    </source>
</evidence>
<gene>
    <name evidence="25" type="ORF">MED92_12986</name>
</gene>
<keyword evidence="9 24" id="KW-0812">Transmembrane</keyword>
<evidence type="ECO:0000256" key="6">
    <source>
        <dbReference type="ARBA" id="ARBA00022516"/>
    </source>
</evidence>
<feature type="binding site" evidence="22">
    <location>
        <begin position="130"/>
        <end position="132"/>
    </location>
    <ligand>
        <name>ATP</name>
        <dbReference type="ChEBI" id="CHEBI:30616"/>
    </ligand>
</feature>
<evidence type="ECO:0000256" key="10">
    <source>
        <dbReference type="ARBA" id="ARBA00022723"/>
    </source>
</evidence>
<feature type="binding site" evidence="22">
    <location>
        <position position="121"/>
    </location>
    <ligand>
        <name>ATP</name>
        <dbReference type="ChEBI" id="CHEBI:30616"/>
    </ligand>
</feature>
<dbReference type="PANTHER" id="PTHR34299:SF1">
    <property type="entry name" value="DIACYLGLYCEROL KINASE"/>
    <property type="match status" value="1"/>
</dbReference>
<keyword evidence="7 24" id="KW-0997">Cell inner membrane</keyword>
<comment type="similarity">
    <text evidence="2 24">Belongs to the bacterial diacylglycerol kinase family.</text>
</comment>
<feature type="binding site" evidence="21">
    <location>
        <position position="114"/>
    </location>
    <ligand>
        <name>substrate</name>
    </ligand>
</feature>
<feature type="binding site" evidence="23">
    <location>
        <position position="73"/>
    </location>
    <ligand>
        <name>a divalent metal cation</name>
        <dbReference type="ChEBI" id="CHEBI:60240"/>
    </ligand>
</feature>
<sequence length="166" mass="18022">MKISSDYTLSGDFALHQAGLSDSLASLQAIDKGFLLQMTDSDNGYTTKNTGFKRFYHASIYSWQGLKAAYAQEPAFRYEVWGSAVLIPLAFFVAQSPMQLAALISTCLLVLAFELVNTAIEAVVDRAGTEFHELAGLAKDLGSAVVMVSLGIGALIWWAVLWTNFA</sequence>
<evidence type="ECO:0000256" key="24">
    <source>
        <dbReference type="RuleBase" id="RU363065"/>
    </source>
</evidence>
<keyword evidence="15 24" id="KW-1133">Transmembrane helix</keyword>
<accession>A0A7U8GSY5</accession>
<evidence type="ECO:0000256" key="18">
    <source>
        <dbReference type="ARBA" id="ARBA00023209"/>
    </source>
</evidence>
<dbReference type="GO" id="GO:0046872">
    <property type="term" value="F:metal ion binding"/>
    <property type="evidence" value="ECO:0007669"/>
    <property type="project" value="UniProtKB-KW"/>
</dbReference>
<evidence type="ECO:0000256" key="11">
    <source>
        <dbReference type="ARBA" id="ARBA00022741"/>
    </source>
</evidence>
<dbReference type="AlphaFoldDB" id="A0A7U8GSY5"/>
<keyword evidence="13 22" id="KW-0067">ATP-binding</keyword>
<dbReference type="Gene3D" id="1.10.287.3610">
    <property type="match status" value="1"/>
</dbReference>
<dbReference type="Pfam" id="PF01219">
    <property type="entry name" value="DAGK_prokar"/>
    <property type="match status" value="1"/>
</dbReference>
<reference evidence="25 26" key="1">
    <citation type="submission" date="2006-02" db="EMBL/GenBank/DDBJ databases">
        <authorList>
            <person name="Pinhassi J."/>
            <person name="Pedros-Alio C."/>
            <person name="Ferriera S."/>
            <person name="Johnson J."/>
            <person name="Kravitz S."/>
            <person name="Halpern A."/>
            <person name="Remington K."/>
            <person name="Beeson K."/>
            <person name="Tran B."/>
            <person name="Rogers Y.-H."/>
            <person name="Friedman R."/>
            <person name="Venter J.C."/>
        </authorList>
    </citation>
    <scope>NUCLEOTIDE SEQUENCE [LARGE SCALE GENOMIC DNA]</scope>
    <source>
        <strain evidence="25 26">MED92</strain>
    </source>
</reference>
<dbReference type="Proteomes" id="UP000002171">
    <property type="component" value="Unassembled WGS sequence"/>
</dbReference>
<evidence type="ECO:0000256" key="5">
    <source>
        <dbReference type="ARBA" id="ARBA00022475"/>
    </source>
</evidence>
<feature type="binding site" evidence="21">
    <location>
        <begin position="75"/>
        <end position="79"/>
    </location>
    <ligand>
        <name>substrate</name>
    </ligand>
</feature>
<dbReference type="GO" id="GO:0005524">
    <property type="term" value="F:ATP binding"/>
    <property type="evidence" value="ECO:0007669"/>
    <property type="project" value="UniProtKB-KW"/>
</dbReference>
<feature type="binding site" evidence="23">
    <location>
        <position position="121"/>
    </location>
    <ligand>
        <name>a divalent metal cation</name>
        <dbReference type="ChEBI" id="CHEBI:60240"/>
    </ligand>
</feature>
<evidence type="ECO:0000256" key="1">
    <source>
        <dbReference type="ARBA" id="ARBA00004429"/>
    </source>
</evidence>
<feature type="binding site" evidence="21">
    <location>
        <begin position="58"/>
        <end position="63"/>
    </location>
    <ligand>
        <name>substrate</name>
    </ligand>
</feature>
<keyword evidence="19 24" id="KW-1208">Phospholipid metabolism</keyword>
<feature type="transmembrane region" description="Helical" evidence="24">
    <location>
        <begin position="100"/>
        <end position="120"/>
    </location>
</feature>
<dbReference type="CDD" id="cd14264">
    <property type="entry name" value="DAGK_IM"/>
    <property type="match status" value="1"/>
</dbReference>
<keyword evidence="26" id="KW-1185">Reference proteome</keyword>
<dbReference type="GO" id="GO:0004143">
    <property type="term" value="F:ATP-dependent diacylglycerol kinase activity"/>
    <property type="evidence" value="ECO:0007669"/>
    <property type="project" value="UniProtKB-EC"/>
</dbReference>
<dbReference type="EMBL" id="AAOW01000007">
    <property type="protein sequence ID" value="EAR61570.1"/>
    <property type="molecule type" value="Genomic_DNA"/>
</dbReference>
<evidence type="ECO:0000256" key="14">
    <source>
        <dbReference type="ARBA" id="ARBA00022842"/>
    </source>
</evidence>
<evidence type="ECO:0000256" key="9">
    <source>
        <dbReference type="ARBA" id="ARBA00022692"/>
    </source>
</evidence>
<dbReference type="InterPro" id="IPR033718">
    <property type="entry name" value="DAGK_prok"/>
</dbReference>
<dbReference type="PROSITE" id="PS01069">
    <property type="entry name" value="DAGK_PROKAR"/>
    <property type="match status" value="1"/>
</dbReference>
<feature type="binding site" evidence="22">
    <location>
        <position position="73"/>
    </location>
    <ligand>
        <name>ATP</name>
        <dbReference type="ChEBI" id="CHEBI:30616"/>
    </ligand>
</feature>
<keyword evidence="6" id="KW-0444">Lipid biosynthesis</keyword>
<keyword evidence="12 24" id="KW-0418">Kinase</keyword>
<evidence type="ECO:0000256" key="16">
    <source>
        <dbReference type="ARBA" id="ARBA00023098"/>
    </source>
</evidence>
<keyword evidence="16 24" id="KW-0443">Lipid metabolism</keyword>
<comment type="function">
    <text evidence="24">Catalyzes the ATP-dependent phosphorylation of sn-l,2-diacylglycerol (DAG) to phosphatidic acid. Involved in the recycling of diacylglycerol produced as a by-product during membrane-derived oligosaccharide (MDO) biosynthesis.</text>
</comment>
<comment type="subcellular location">
    <subcellularLocation>
        <location evidence="1 24">Cell inner membrane</location>
        <topology evidence="1 24">Multi-pass membrane protein</topology>
    </subcellularLocation>
</comment>
<evidence type="ECO:0000313" key="25">
    <source>
        <dbReference type="EMBL" id="EAR61570.1"/>
    </source>
</evidence>
<comment type="catalytic activity">
    <reaction evidence="24">
        <text>a 1,2-diacyl-sn-glycerol + ATP = a 1,2-diacyl-sn-glycero-3-phosphate + ADP + H(+)</text>
        <dbReference type="Rhea" id="RHEA:10272"/>
        <dbReference type="ChEBI" id="CHEBI:15378"/>
        <dbReference type="ChEBI" id="CHEBI:17815"/>
        <dbReference type="ChEBI" id="CHEBI:30616"/>
        <dbReference type="ChEBI" id="CHEBI:58608"/>
        <dbReference type="ChEBI" id="CHEBI:456216"/>
        <dbReference type="EC" id="2.7.1.107"/>
    </reaction>
</comment>
<evidence type="ECO:0000256" key="13">
    <source>
        <dbReference type="ARBA" id="ARBA00022840"/>
    </source>
</evidence>
<dbReference type="EC" id="2.7.1.107" evidence="3 24"/>
<feature type="transmembrane region" description="Helical" evidence="24">
    <location>
        <begin position="76"/>
        <end position="94"/>
    </location>
</feature>
<evidence type="ECO:0000256" key="15">
    <source>
        <dbReference type="ARBA" id="ARBA00022989"/>
    </source>
</evidence>
<feature type="transmembrane region" description="Helical" evidence="24">
    <location>
        <begin position="141"/>
        <end position="160"/>
    </location>
</feature>
<evidence type="ECO:0000256" key="23">
    <source>
        <dbReference type="PIRSR" id="PIRSR600829-4"/>
    </source>
</evidence>
<evidence type="ECO:0000256" key="8">
    <source>
        <dbReference type="ARBA" id="ARBA00022679"/>
    </source>
</evidence>
<keyword evidence="17 24" id="KW-0472">Membrane</keyword>
<comment type="caution">
    <text evidence="25">The sequence shown here is derived from an EMBL/GenBank/DDBJ whole genome shotgun (WGS) entry which is preliminary data.</text>
</comment>
<evidence type="ECO:0000256" key="20">
    <source>
        <dbReference type="PIRSR" id="PIRSR600829-1"/>
    </source>
</evidence>
<organism evidence="25 26">
    <name type="scientific">Neptuniibacter caesariensis</name>
    <dbReference type="NCBI Taxonomy" id="207954"/>
    <lineage>
        <taxon>Bacteria</taxon>
        <taxon>Pseudomonadati</taxon>
        <taxon>Pseudomonadota</taxon>
        <taxon>Gammaproteobacteria</taxon>
        <taxon>Oceanospirillales</taxon>
        <taxon>Oceanospirillaceae</taxon>
        <taxon>Neptuniibacter</taxon>
    </lineage>
</organism>
<feature type="binding site" evidence="21">
    <location>
        <position position="143"/>
    </location>
    <ligand>
        <name>substrate</name>
    </ligand>
</feature>
<dbReference type="InterPro" id="IPR000829">
    <property type="entry name" value="DAGK"/>
</dbReference>
<feature type="binding site" evidence="21">
    <location>
        <begin position="157"/>
        <end position="162"/>
    </location>
    <ligand>
        <name>substrate</name>
    </ligand>
</feature>
<evidence type="ECO:0000256" key="17">
    <source>
        <dbReference type="ARBA" id="ARBA00023136"/>
    </source>
</evidence>
<keyword evidence="11 22" id="KW-0547">Nucleotide-binding</keyword>
<feature type="binding site" evidence="22">
    <location>
        <begin position="139"/>
        <end position="140"/>
    </location>
    <ligand>
        <name>ATP</name>
        <dbReference type="ChEBI" id="CHEBI:30616"/>
    </ligand>
</feature>
<evidence type="ECO:0000256" key="2">
    <source>
        <dbReference type="ARBA" id="ARBA00005967"/>
    </source>
</evidence>
<dbReference type="InterPro" id="IPR036945">
    <property type="entry name" value="DAGK_sf"/>
</dbReference>
<feature type="binding site" evidence="22">
    <location>
        <position position="54"/>
    </location>
    <ligand>
        <name>ATP</name>
        <dbReference type="ChEBI" id="CHEBI:30616"/>
    </ligand>
</feature>
<name>A0A7U8GSY5_NEPCE</name>
<evidence type="ECO:0000256" key="22">
    <source>
        <dbReference type="PIRSR" id="PIRSR600829-3"/>
    </source>
</evidence>
<evidence type="ECO:0000256" key="4">
    <source>
        <dbReference type="ARBA" id="ARBA00017575"/>
    </source>
</evidence>
<evidence type="ECO:0000256" key="21">
    <source>
        <dbReference type="PIRSR" id="PIRSR600829-2"/>
    </source>
</evidence>
<feature type="binding site" evidence="22">
    <location>
        <position position="61"/>
    </location>
    <ligand>
        <name>ATP</name>
        <dbReference type="ChEBI" id="CHEBI:30616"/>
    </ligand>
</feature>
<comment type="cofactor">
    <cofactor evidence="23">
        <name>Mg(2+)</name>
        <dbReference type="ChEBI" id="CHEBI:18420"/>
    </cofactor>
    <text evidence="23">Mn(2+), Zn(2+), Cd(2+) and Co(2+) support activity to lesser extents.</text>
</comment>